<sequence>MITNQLKGHFLRLYQIAFADDSFDKLELEMLYKFANDRGLTKEQLDSILLNPSIDTSIPESLETRIEYLYDLAIMIWADGRVDDDEYITLTKYCKKFEFLDENIEALADFLLKSAKEGVSKTEIINSINS</sequence>
<dbReference type="Proteomes" id="UP000248584">
    <property type="component" value="Unassembled WGS sequence"/>
</dbReference>
<evidence type="ECO:0000313" key="2">
    <source>
        <dbReference type="Proteomes" id="UP000248584"/>
    </source>
</evidence>
<reference evidence="1 2" key="1">
    <citation type="submission" date="2018-06" db="EMBL/GenBank/DDBJ databases">
        <title>Genomic Encyclopedia of Archaeal and Bacterial Type Strains, Phase II (KMG-II): from individual species to whole genera.</title>
        <authorList>
            <person name="Goeker M."/>
        </authorList>
    </citation>
    <scope>NUCLEOTIDE SEQUENCE [LARGE SCALE GENOMIC DNA]</scope>
    <source>
        <strain evidence="1 2">DSM 17205</strain>
    </source>
</reference>
<gene>
    <name evidence="1" type="ORF">LX97_00645</name>
</gene>
<evidence type="ECO:0000313" key="1">
    <source>
        <dbReference type="EMBL" id="PZX43644.1"/>
    </source>
</evidence>
<keyword evidence="2" id="KW-1185">Reference proteome</keyword>
<dbReference type="Gene3D" id="1.10.3680.10">
    <property type="entry name" value="TerB-like"/>
    <property type="match status" value="1"/>
</dbReference>
<protein>
    <recommendedName>
        <fullName evidence="3">Co-chaperone DjlA N-terminal domain-containing protein</fullName>
    </recommendedName>
</protein>
<accession>A0ABX5Q0X0</accession>
<name>A0ABX5Q0X0_9FLAO</name>
<organism evidence="1 2">
    <name type="scientific">Nonlabens dokdonensis</name>
    <dbReference type="NCBI Taxonomy" id="328515"/>
    <lineage>
        <taxon>Bacteria</taxon>
        <taxon>Pseudomonadati</taxon>
        <taxon>Bacteroidota</taxon>
        <taxon>Flavobacteriia</taxon>
        <taxon>Flavobacteriales</taxon>
        <taxon>Flavobacteriaceae</taxon>
        <taxon>Nonlabens</taxon>
    </lineage>
</organism>
<proteinExistence type="predicted"/>
<dbReference type="EMBL" id="QKZR01000001">
    <property type="protein sequence ID" value="PZX43644.1"/>
    <property type="molecule type" value="Genomic_DNA"/>
</dbReference>
<comment type="caution">
    <text evidence="1">The sequence shown here is derived from an EMBL/GenBank/DDBJ whole genome shotgun (WGS) entry which is preliminary data.</text>
</comment>
<dbReference type="SUPFAM" id="SSF158682">
    <property type="entry name" value="TerB-like"/>
    <property type="match status" value="1"/>
</dbReference>
<dbReference type="InterPro" id="IPR029024">
    <property type="entry name" value="TerB-like"/>
</dbReference>
<evidence type="ECO:0008006" key="3">
    <source>
        <dbReference type="Google" id="ProtNLM"/>
    </source>
</evidence>
<dbReference type="RefSeq" id="WP_015361464.1">
    <property type="nucleotide sequence ID" value="NZ_QKZR01000001.1"/>
</dbReference>